<evidence type="ECO:0000313" key="2">
    <source>
        <dbReference type="EMBL" id="BET37789.1"/>
    </source>
</evidence>
<gene>
    <name evidence="2" type="ORF">SAP269_03780</name>
</gene>
<protein>
    <submittedName>
        <fullName evidence="2">Uncharacterized protein</fullName>
    </submittedName>
</protein>
<evidence type="ECO:0000313" key="3">
    <source>
        <dbReference type="Proteomes" id="UP001473424"/>
    </source>
</evidence>
<dbReference type="RefSeq" id="WP_353306581.1">
    <property type="nucleotide sequence ID" value="NZ_AP028955.1"/>
</dbReference>
<organism evidence="2 3">
    <name type="scientific">Spiroplasma ixodetis</name>
    <dbReference type="NCBI Taxonomy" id="2141"/>
    <lineage>
        <taxon>Bacteria</taxon>
        <taxon>Bacillati</taxon>
        <taxon>Mycoplasmatota</taxon>
        <taxon>Mollicutes</taxon>
        <taxon>Entomoplasmatales</taxon>
        <taxon>Spiroplasmataceae</taxon>
        <taxon>Spiroplasma</taxon>
    </lineage>
</organism>
<dbReference type="EMBL" id="AP028955">
    <property type="protein sequence ID" value="BET37789.1"/>
    <property type="molecule type" value="Genomic_DNA"/>
</dbReference>
<name>A0ABN7BS76_9MOLU</name>
<dbReference type="Proteomes" id="UP001473424">
    <property type="component" value="Chromosome"/>
</dbReference>
<feature type="coiled-coil region" evidence="1">
    <location>
        <begin position="208"/>
        <end position="235"/>
    </location>
</feature>
<evidence type="ECO:0000256" key="1">
    <source>
        <dbReference type="SAM" id="Coils"/>
    </source>
</evidence>
<proteinExistence type="predicted"/>
<sequence>MPWEPIDLSQADKNKSKNKNEAIRIKEKINLSSLTKKQEKKFTKKYGKYDIFNDNSINLTSRIIFFRKMFERQNQKKLKKKYAKIYNLIKKIKNETRYVSTETKEYFQYNLSSLNLKMQKEIDLINNSKDSKRRKQVKISFINKMKSEIDIKTIQKIIEPFKNIKKLEKKVNNYINIFGITSLCVPLVGKVKNITSCLSSVDSIFGDNDWYKEKKQKLEDKLENHNTNSKESLKVDEINKEVQKLFLKSDDKNNILLTKPAILK</sequence>
<keyword evidence="3" id="KW-1185">Reference proteome</keyword>
<reference evidence="3" key="1">
    <citation type="journal article" date="2024" name="FEMS Microbiol. Lett.">
        <title>Genomic insights into Spiroplasma endosymbionts that induce male-killing and protective phenotypes in the pea aphid.</title>
        <authorList>
            <person name="Arai H."/>
            <person name="Legeai F."/>
            <person name="Kageyama D."/>
            <person name="Sugio A."/>
            <person name="Simon J.C."/>
        </authorList>
    </citation>
    <scope>NUCLEOTIDE SEQUENCE [LARGE SCALE GENOMIC DNA]</scope>
    <source>
        <strain evidence="3">sAp269</strain>
    </source>
</reference>
<accession>A0ABN7BS76</accession>
<keyword evidence="1" id="KW-0175">Coiled coil</keyword>